<proteinExistence type="predicted"/>
<gene>
    <name evidence="2" type="ORF">J2S17_000506</name>
</gene>
<feature type="transmembrane region" description="Helical" evidence="1">
    <location>
        <begin position="225"/>
        <end position="245"/>
    </location>
</feature>
<feature type="transmembrane region" description="Helical" evidence="1">
    <location>
        <begin position="49"/>
        <end position="73"/>
    </location>
</feature>
<evidence type="ECO:0000313" key="2">
    <source>
        <dbReference type="EMBL" id="MDQ0268637.1"/>
    </source>
</evidence>
<evidence type="ECO:0000313" key="3">
    <source>
        <dbReference type="Proteomes" id="UP001238088"/>
    </source>
</evidence>
<sequence>MYRKYYLKVTTDMFWMQFFWALSFLGVMLLIHVIKIIASMFNEDDVSTFFALSSIASNIFMLVIGIISSFGFIKYYVGHGITRKDYFYGAAAASVGLSIILPMISALITYMVSFIINFANLSIVWEAYKNENIDHGGNIIVDIVQSIVLTPIIELQSNPILALFIFSVSILTYYIVGWLIGATFYRFGTIAGIGSIVLGILVIYIEEILMNSGLGFAIYHYTYNLPLYLSVLVLLVILGIVLWIIRQVTKRVAIKI</sequence>
<feature type="transmembrane region" description="Helical" evidence="1">
    <location>
        <begin position="187"/>
        <end position="205"/>
    </location>
</feature>
<keyword evidence="1" id="KW-1133">Transmembrane helix</keyword>
<keyword evidence="1" id="KW-0472">Membrane</keyword>
<reference evidence="2 3" key="1">
    <citation type="submission" date="2023-07" db="EMBL/GenBank/DDBJ databases">
        <title>Genomic Encyclopedia of Type Strains, Phase IV (KMG-IV): sequencing the most valuable type-strain genomes for metagenomic binning, comparative biology and taxonomic classification.</title>
        <authorList>
            <person name="Goeker M."/>
        </authorList>
    </citation>
    <scope>NUCLEOTIDE SEQUENCE [LARGE SCALE GENOMIC DNA]</scope>
    <source>
        <strain evidence="2 3">DSM 23494</strain>
    </source>
</reference>
<protein>
    <recommendedName>
        <fullName evidence="4">ABC transporter permease</fullName>
    </recommendedName>
</protein>
<keyword evidence="3" id="KW-1185">Reference proteome</keyword>
<feature type="transmembrane region" description="Helical" evidence="1">
    <location>
        <begin position="159"/>
        <end position="180"/>
    </location>
</feature>
<dbReference type="Proteomes" id="UP001238088">
    <property type="component" value="Unassembled WGS sequence"/>
</dbReference>
<evidence type="ECO:0008006" key="4">
    <source>
        <dbReference type="Google" id="ProtNLM"/>
    </source>
</evidence>
<feature type="transmembrane region" description="Helical" evidence="1">
    <location>
        <begin position="12"/>
        <end position="37"/>
    </location>
</feature>
<dbReference type="RefSeq" id="WP_307471532.1">
    <property type="nucleotide sequence ID" value="NZ_JAUSUB010000001.1"/>
</dbReference>
<evidence type="ECO:0000256" key="1">
    <source>
        <dbReference type="SAM" id="Phobius"/>
    </source>
</evidence>
<accession>A0ABU0ABL1</accession>
<comment type="caution">
    <text evidence="2">The sequence shown here is derived from an EMBL/GenBank/DDBJ whole genome shotgun (WGS) entry which is preliminary data.</text>
</comment>
<organism evidence="2 3">
    <name type="scientific">Cytobacillus purgationiresistens</name>
    <dbReference type="NCBI Taxonomy" id="863449"/>
    <lineage>
        <taxon>Bacteria</taxon>
        <taxon>Bacillati</taxon>
        <taxon>Bacillota</taxon>
        <taxon>Bacilli</taxon>
        <taxon>Bacillales</taxon>
        <taxon>Bacillaceae</taxon>
        <taxon>Cytobacillus</taxon>
    </lineage>
</organism>
<name>A0ABU0ABL1_9BACI</name>
<keyword evidence="1" id="KW-0812">Transmembrane</keyword>
<feature type="transmembrane region" description="Helical" evidence="1">
    <location>
        <begin position="85"/>
        <end position="104"/>
    </location>
</feature>
<dbReference type="EMBL" id="JAUSUB010000001">
    <property type="protein sequence ID" value="MDQ0268637.1"/>
    <property type="molecule type" value="Genomic_DNA"/>
</dbReference>